<dbReference type="SUPFAM" id="SSF100950">
    <property type="entry name" value="NagB/RpiA/CoA transferase-like"/>
    <property type="match status" value="2"/>
</dbReference>
<dbReference type="RefSeq" id="WP_186406691.1">
    <property type="nucleotide sequence ID" value="NZ_FLQX01000101.1"/>
</dbReference>
<dbReference type="EMBL" id="FLQX01000101">
    <property type="protein sequence ID" value="SBT05650.1"/>
    <property type="molecule type" value="Genomic_DNA"/>
</dbReference>
<dbReference type="PANTHER" id="PTHR43293">
    <property type="entry name" value="ACETATE COA-TRANSFERASE YDIF"/>
    <property type="match status" value="1"/>
</dbReference>
<evidence type="ECO:0000313" key="1">
    <source>
        <dbReference type="EMBL" id="SBT05650.1"/>
    </source>
</evidence>
<dbReference type="Gene3D" id="3.40.1080.10">
    <property type="entry name" value="Glutaconate Coenzyme A-transferase"/>
    <property type="match status" value="2"/>
</dbReference>
<dbReference type="InterPro" id="IPR037171">
    <property type="entry name" value="NagB/RpiA_transferase-like"/>
</dbReference>
<keyword evidence="2" id="KW-1185">Reference proteome</keyword>
<dbReference type="Pfam" id="PF01144">
    <property type="entry name" value="CoA_trans"/>
    <property type="match status" value="1"/>
</dbReference>
<gene>
    <name evidence="1" type="ORF">ACCAA_260027</name>
</gene>
<dbReference type="Proteomes" id="UP000199169">
    <property type="component" value="Unassembled WGS sequence"/>
</dbReference>
<name>A0A1A8XKI6_9PROT</name>
<reference evidence="1 2" key="1">
    <citation type="submission" date="2016-06" db="EMBL/GenBank/DDBJ databases">
        <authorList>
            <person name="Kjaerup R.B."/>
            <person name="Dalgaard T.S."/>
            <person name="Juul-Madsen H.R."/>
        </authorList>
    </citation>
    <scope>NUCLEOTIDE SEQUENCE [LARGE SCALE GENOMIC DNA]</scope>
    <source>
        <strain evidence="1">3</strain>
    </source>
</reference>
<dbReference type="STRING" id="1860102.ACCAA_260027"/>
<organism evidence="1 2">
    <name type="scientific">Candidatus Accumulibacter aalborgensis</name>
    <dbReference type="NCBI Taxonomy" id="1860102"/>
    <lineage>
        <taxon>Bacteria</taxon>
        <taxon>Pseudomonadati</taxon>
        <taxon>Pseudomonadota</taxon>
        <taxon>Betaproteobacteria</taxon>
        <taxon>Candidatus Accumulibacter</taxon>
    </lineage>
</organism>
<dbReference type="SMART" id="SM00882">
    <property type="entry name" value="CoA_trans"/>
    <property type="match status" value="2"/>
</dbReference>
<dbReference type="AlphaFoldDB" id="A0A1A8XKI6"/>
<protein>
    <submittedName>
        <fullName evidence="1">Coenzyme A transferase</fullName>
    </submittedName>
</protein>
<accession>A0A1A8XKI6</accession>
<evidence type="ECO:0000313" key="2">
    <source>
        <dbReference type="Proteomes" id="UP000199169"/>
    </source>
</evidence>
<dbReference type="InterPro" id="IPR004165">
    <property type="entry name" value="CoA_trans_fam_I"/>
</dbReference>
<dbReference type="PANTHER" id="PTHR43293:SF1">
    <property type="entry name" value="ACETATE COA-TRANSFERASE YDIF"/>
    <property type="match status" value="1"/>
</dbReference>
<proteinExistence type="predicted"/>
<sequence>MPLANHPMASSLRASDTGKVVSPRDAVRLIRDGDTVATGGFVGIGFAENIAIALEELFLEGESEDVHGLGRPCNLTLVYAAGQGDGKTRGLNHFGHDGLVSRVIGGHWGLVPTLQQLAVANRIEAYNLPQGVITHLYRDIAAGKPGTITRVGLGTFVDPRFGGGKLNDKTTADIVRVMEIDGEEYLFYKAFPINVGIIRGTTADPDGNVTMEKEALTLEAQAIAMAARNSGGIVIVQVERIAERGTLNPRQVKIPGILVDCVVVAEKPEYHMQTFAEQYSAAFAGEIRVPLSAIAAMPMSERKIICRRAAFELKANAVVNLGIGMPEGVANIAAEEQISDLMTMTAEPGVIGGIPAGGLNFGASTNAAAIIDQPSQFDFYDGGGLDIAFLGLAQADKEGNLNVSKFGPRLAGAGGFINISQNAKKVVFVGTFTAGSLEVALEDGKLRILEDGKAVKFVDQVEHRTFSGPQALKSGMTVLYVTERCVFRLCSEGLELIEIAPGVDLQKDILDRMDFVPVMHCEPALMDGRIFCEEPMKLRSEMLAIPMADRLSYDAAKNLFFLNFEGLSIRNQSDIQRVQHAVRDKLAPVGHKVYAIVNYDRFSILPELVDDYIEMVKEVVETHYHNVTRFTSNTFLRAKLGEALEKRKIAARSYETAAEAEAHVREG</sequence>
<dbReference type="GO" id="GO:0008410">
    <property type="term" value="F:CoA-transferase activity"/>
    <property type="evidence" value="ECO:0007669"/>
    <property type="project" value="InterPro"/>
</dbReference>
<keyword evidence="1" id="KW-0808">Transferase</keyword>